<organism evidence="3 4">
    <name type="scientific">Dekkera bruxellensis</name>
    <name type="common">Brettanomyces custersii</name>
    <dbReference type="NCBI Taxonomy" id="5007"/>
    <lineage>
        <taxon>Eukaryota</taxon>
        <taxon>Fungi</taxon>
        <taxon>Dikarya</taxon>
        <taxon>Ascomycota</taxon>
        <taxon>Saccharomycotina</taxon>
        <taxon>Pichiomycetes</taxon>
        <taxon>Pichiales</taxon>
        <taxon>Pichiaceae</taxon>
        <taxon>Brettanomyces</taxon>
    </lineage>
</organism>
<evidence type="ECO:0000313" key="3">
    <source>
        <dbReference type="EMBL" id="VUG20396.1"/>
    </source>
</evidence>
<evidence type="ECO:0000313" key="2">
    <source>
        <dbReference type="EMBL" id="KAF6006751.1"/>
    </source>
</evidence>
<evidence type="ECO:0000313" key="4">
    <source>
        <dbReference type="Proteomes" id="UP000478008"/>
    </source>
</evidence>
<sequence>MCSEDLKNPKRLKDLEDLEDSGDEKSSKDLVDTIHSDSEHLQEDDKKTEMEDTNNKLVEELGQLKKMNSAISSTIDSIRAISGNIDKMMENTSNANKMVDIWSQLILRDEQITKMMSSEETRGVWRSPEQFEKEIEERKKRLTQLKEQYGKLKRRRKRVW</sequence>
<reference evidence="2 5" key="2">
    <citation type="journal article" date="2020" name="Appl. Microbiol. Biotechnol.">
        <title>Targeted gene deletion in Brettanomyces bruxellensis with an expression-free CRISPR-Cas9 system.</title>
        <authorList>
            <person name="Varela C."/>
            <person name="Bartel C."/>
            <person name="Onetto C."/>
            <person name="Borneman A."/>
        </authorList>
    </citation>
    <scope>NUCLEOTIDE SEQUENCE [LARGE SCALE GENOMIC DNA]</scope>
    <source>
        <strain evidence="2 5">AWRI1613</strain>
    </source>
</reference>
<dbReference type="AlphaFoldDB" id="A0A7D9D1K1"/>
<feature type="compositionally biased region" description="Basic and acidic residues" evidence="1">
    <location>
        <begin position="23"/>
        <end position="53"/>
    </location>
</feature>
<dbReference type="Proteomes" id="UP000568158">
    <property type="component" value="Unassembled WGS sequence"/>
</dbReference>
<proteinExistence type="predicted"/>
<dbReference type="InterPro" id="IPR013960">
    <property type="entry name" value="DASH_Duo1"/>
</dbReference>
<dbReference type="GO" id="GO:0042729">
    <property type="term" value="C:DASH complex"/>
    <property type="evidence" value="ECO:0007669"/>
    <property type="project" value="InterPro"/>
</dbReference>
<dbReference type="Pfam" id="PF08651">
    <property type="entry name" value="DASH_Duo1"/>
    <property type="match status" value="1"/>
</dbReference>
<dbReference type="EMBL" id="JABCYN010000047">
    <property type="protein sequence ID" value="KAF6006751.1"/>
    <property type="molecule type" value="Genomic_DNA"/>
</dbReference>
<dbReference type="GO" id="GO:0072686">
    <property type="term" value="C:mitotic spindle"/>
    <property type="evidence" value="ECO:0007669"/>
    <property type="project" value="InterPro"/>
</dbReference>
<evidence type="ECO:0000313" key="5">
    <source>
        <dbReference type="Proteomes" id="UP000568158"/>
    </source>
</evidence>
<dbReference type="EMBL" id="CABFWN010000008">
    <property type="protein sequence ID" value="VUG20396.1"/>
    <property type="molecule type" value="Genomic_DNA"/>
</dbReference>
<feature type="region of interest" description="Disordered" evidence="1">
    <location>
        <begin position="1"/>
        <end position="53"/>
    </location>
</feature>
<accession>A0A7D9D1K1</accession>
<feature type="compositionally biased region" description="Basic and acidic residues" evidence="1">
    <location>
        <begin position="1"/>
        <end position="15"/>
    </location>
</feature>
<dbReference type="Proteomes" id="UP000478008">
    <property type="component" value="Unassembled WGS sequence"/>
</dbReference>
<gene>
    <name evidence="3" type="ORF">DEBR0S8_00738G</name>
    <name evidence="2" type="ORF">HII12_004945</name>
</gene>
<dbReference type="GO" id="GO:0000278">
    <property type="term" value="P:mitotic cell cycle"/>
    <property type="evidence" value="ECO:0007669"/>
    <property type="project" value="InterPro"/>
</dbReference>
<protein>
    <submittedName>
        <fullName evidence="3">DEBR0S8_00738g1_1</fullName>
    </submittedName>
</protein>
<name>A0A7D9D1K1_DEKBR</name>
<evidence type="ECO:0000256" key="1">
    <source>
        <dbReference type="SAM" id="MobiDB-lite"/>
    </source>
</evidence>
<reference evidence="3 4" key="1">
    <citation type="submission" date="2019-07" db="EMBL/GenBank/DDBJ databases">
        <authorList>
            <person name="Friedrich A."/>
            <person name="Schacherer J."/>
        </authorList>
    </citation>
    <scope>NUCLEOTIDE SEQUENCE [LARGE SCALE GENOMIC DNA]</scope>
</reference>
<keyword evidence="4" id="KW-1185">Reference proteome</keyword>